<sequence length="274" mass="32327">MRLIKQENKLYKVYKDNGMPILNIVGKKHVYPNRMKAEVNRLYKIRHLDGVVKIHSYDGNVIFLDEIDGEDLYTILEKRKRFSEYETRYIAIRLLRIVRNLHVIKIIHGDIKPENIMYNEKTKDVILVDFEYHRHTAKYAAPETIQFKKYGCKSDVWGIGATIYTMLMGHNPYNDNNHLFSGISYHEIDKNISVEARDFINNTLVIDYHMRPTIQQCFQYSWITKMGIASIQHEIPTYKRRLTTPSPEPCAYIKPLEIECSILEEETPYCCLVC</sequence>
<dbReference type="PROSITE" id="PS00108">
    <property type="entry name" value="PROTEIN_KINASE_ST"/>
    <property type="match status" value="1"/>
</dbReference>
<dbReference type="SUPFAM" id="SSF56112">
    <property type="entry name" value="Protein kinase-like (PK-like)"/>
    <property type="match status" value="1"/>
</dbReference>
<dbReference type="PANTHER" id="PTHR44167">
    <property type="entry name" value="OVARIAN-SPECIFIC SERINE/THREONINE-PROTEIN KINASE LOK-RELATED"/>
    <property type="match status" value="1"/>
</dbReference>
<dbReference type="InterPro" id="IPR000719">
    <property type="entry name" value="Prot_kinase_dom"/>
</dbReference>
<feature type="domain" description="Protein kinase" evidence="1">
    <location>
        <begin position="1"/>
        <end position="223"/>
    </location>
</feature>
<dbReference type="EMBL" id="MN740668">
    <property type="protein sequence ID" value="QHU06871.1"/>
    <property type="molecule type" value="Genomic_DNA"/>
</dbReference>
<accession>A0A6C0JPR0</accession>
<evidence type="ECO:0000259" key="1">
    <source>
        <dbReference type="PROSITE" id="PS50011"/>
    </source>
</evidence>
<proteinExistence type="predicted"/>
<dbReference type="SMART" id="SM00220">
    <property type="entry name" value="S_TKc"/>
    <property type="match status" value="1"/>
</dbReference>
<dbReference type="InterPro" id="IPR011009">
    <property type="entry name" value="Kinase-like_dom_sf"/>
</dbReference>
<protein>
    <recommendedName>
        <fullName evidence="1">Protein kinase domain-containing protein</fullName>
    </recommendedName>
</protein>
<evidence type="ECO:0000313" key="2">
    <source>
        <dbReference type="EMBL" id="QHU06871.1"/>
    </source>
</evidence>
<organism evidence="2">
    <name type="scientific">viral metagenome</name>
    <dbReference type="NCBI Taxonomy" id="1070528"/>
    <lineage>
        <taxon>unclassified sequences</taxon>
        <taxon>metagenomes</taxon>
        <taxon>organismal metagenomes</taxon>
    </lineage>
</organism>
<dbReference type="PANTHER" id="PTHR44167:SF24">
    <property type="entry name" value="SERINE_THREONINE-PROTEIN KINASE CHK2"/>
    <property type="match status" value="1"/>
</dbReference>
<dbReference type="GO" id="GO:0044773">
    <property type="term" value="P:mitotic DNA damage checkpoint signaling"/>
    <property type="evidence" value="ECO:0007669"/>
    <property type="project" value="TreeGrafter"/>
</dbReference>
<dbReference type="Pfam" id="PF00069">
    <property type="entry name" value="Pkinase"/>
    <property type="match status" value="1"/>
</dbReference>
<dbReference type="PROSITE" id="PS50011">
    <property type="entry name" value="PROTEIN_KINASE_DOM"/>
    <property type="match status" value="1"/>
</dbReference>
<dbReference type="GO" id="GO:0004674">
    <property type="term" value="F:protein serine/threonine kinase activity"/>
    <property type="evidence" value="ECO:0007669"/>
    <property type="project" value="TreeGrafter"/>
</dbReference>
<dbReference type="InterPro" id="IPR008271">
    <property type="entry name" value="Ser/Thr_kinase_AS"/>
</dbReference>
<dbReference type="Gene3D" id="1.10.510.10">
    <property type="entry name" value="Transferase(Phosphotransferase) domain 1"/>
    <property type="match status" value="1"/>
</dbReference>
<dbReference type="AlphaFoldDB" id="A0A6C0JPR0"/>
<dbReference type="GO" id="GO:0005634">
    <property type="term" value="C:nucleus"/>
    <property type="evidence" value="ECO:0007669"/>
    <property type="project" value="TreeGrafter"/>
</dbReference>
<dbReference type="GO" id="GO:0005524">
    <property type="term" value="F:ATP binding"/>
    <property type="evidence" value="ECO:0007669"/>
    <property type="project" value="InterPro"/>
</dbReference>
<reference evidence="2" key="1">
    <citation type="journal article" date="2020" name="Nature">
        <title>Giant virus diversity and host interactions through global metagenomics.</title>
        <authorList>
            <person name="Schulz F."/>
            <person name="Roux S."/>
            <person name="Paez-Espino D."/>
            <person name="Jungbluth S."/>
            <person name="Walsh D.A."/>
            <person name="Denef V.J."/>
            <person name="McMahon K.D."/>
            <person name="Konstantinidis K.T."/>
            <person name="Eloe-Fadrosh E.A."/>
            <person name="Kyrpides N.C."/>
            <person name="Woyke T."/>
        </authorList>
    </citation>
    <scope>NUCLEOTIDE SEQUENCE</scope>
    <source>
        <strain evidence="2">GVMAG-S-1038524-41</strain>
    </source>
</reference>
<name>A0A6C0JPR0_9ZZZZ</name>